<dbReference type="EMBL" id="UZAH01029376">
    <property type="protein sequence ID" value="VDP05691.1"/>
    <property type="molecule type" value="Genomic_DNA"/>
</dbReference>
<dbReference type="WBParaSite" id="HPBE_0001636101-mRNA-1">
    <property type="protein sequence ID" value="HPBE_0001636101-mRNA-1"/>
    <property type="gene ID" value="HPBE_0001636101"/>
</dbReference>
<evidence type="ECO:0000313" key="1">
    <source>
        <dbReference type="EMBL" id="VDP05691.1"/>
    </source>
</evidence>
<proteinExistence type="predicted"/>
<evidence type="ECO:0000313" key="3">
    <source>
        <dbReference type="WBParaSite" id="HPBE_0001636101-mRNA-1"/>
    </source>
</evidence>
<accession>A0A183G4C7</accession>
<gene>
    <name evidence="1" type="ORF">HPBE_LOCUS16359</name>
</gene>
<accession>A0A3P8A2R5</accession>
<sequence>MRELERKGMGVKFDGWQLHHLRFAHDITWSITQAERMLADFDRVSECAHHRRYETRIRNRHDAVPVLRSTYVPIKVTSDYDDIFRRYLCCLLIKQAPKVFFGLVVAATLRNIRRGEVMESLLSGDNNLHQPIVIAFNAYNRVTKSFGDDYSDTTGGPWAAT</sequence>
<protein>
    <submittedName>
        <fullName evidence="3">Reverse transcriptase domain-containing protein</fullName>
    </submittedName>
</protein>
<organism evidence="2 3">
    <name type="scientific">Heligmosomoides polygyrus</name>
    <name type="common">Parasitic roundworm</name>
    <dbReference type="NCBI Taxonomy" id="6339"/>
    <lineage>
        <taxon>Eukaryota</taxon>
        <taxon>Metazoa</taxon>
        <taxon>Ecdysozoa</taxon>
        <taxon>Nematoda</taxon>
        <taxon>Chromadorea</taxon>
        <taxon>Rhabditida</taxon>
        <taxon>Rhabditina</taxon>
        <taxon>Rhabditomorpha</taxon>
        <taxon>Strongyloidea</taxon>
        <taxon>Heligmosomidae</taxon>
        <taxon>Heligmosomoides</taxon>
    </lineage>
</organism>
<evidence type="ECO:0000313" key="2">
    <source>
        <dbReference type="Proteomes" id="UP000050761"/>
    </source>
</evidence>
<dbReference type="Proteomes" id="UP000050761">
    <property type="component" value="Unassembled WGS sequence"/>
</dbReference>
<dbReference type="OrthoDB" id="5838129at2759"/>
<reference evidence="1 2" key="1">
    <citation type="submission" date="2018-11" db="EMBL/GenBank/DDBJ databases">
        <authorList>
            <consortium name="Pathogen Informatics"/>
        </authorList>
    </citation>
    <scope>NUCLEOTIDE SEQUENCE [LARGE SCALE GENOMIC DNA]</scope>
</reference>
<reference evidence="3" key="2">
    <citation type="submission" date="2019-09" db="UniProtKB">
        <authorList>
            <consortium name="WormBaseParasite"/>
        </authorList>
    </citation>
    <scope>IDENTIFICATION</scope>
</reference>
<keyword evidence="2" id="KW-1185">Reference proteome</keyword>
<name>A0A183G4C7_HELPZ</name>
<dbReference type="AlphaFoldDB" id="A0A183G4C7"/>